<evidence type="ECO:0000313" key="2">
    <source>
        <dbReference type="Proteomes" id="UP000022082"/>
    </source>
</evidence>
<name>A0A015X3Q6_BACFG</name>
<dbReference type="AlphaFoldDB" id="A0A015X3Q6"/>
<accession>A0A015X3Q6</accession>
<dbReference type="GeneID" id="31797469"/>
<gene>
    <name evidence="1" type="ORF">M136_4465</name>
</gene>
<proteinExistence type="predicted"/>
<dbReference type="EMBL" id="JGDJ01000288">
    <property type="protein sequence ID" value="EXZ26328.1"/>
    <property type="molecule type" value="Genomic_DNA"/>
</dbReference>
<organism evidence="1 2">
    <name type="scientific">Bacteroides fragilis str. S36L11</name>
    <dbReference type="NCBI Taxonomy" id="1339327"/>
    <lineage>
        <taxon>Bacteria</taxon>
        <taxon>Pseudomonadati</taxon>
        <taxon>Bacteroidota</taxon>
        <taxon>Bacteroidia</taxon>
        <taxon>Bacteroidales</taxon>
        <taxon>Bacteroidaceae</taxon>
        <taxon>Bacteroides</taxon>
    </lineage>
</organism>
<comment type="caution">
    <text evidence="1">The sequence shown here is derived from an EMBL/GenBank/DDBJ whole genome shotgun (WGS) entry which is preliminary data.</text>
</comment>
<dbReference type="Proteomes" id="UP000022082">
    <property type="component" value="Unassembled WGS sequence"/>
</dbReference>
<protein>
    <submittedName>
        <fullName evidence="1">Uncharacterized protein</fullName>
    </submittedName>
</protein>
<dbReference type="PATRIC" id="fig|1339327.3.peg.4952"/>
<dbReference type="RefSeq" id="WP_005655407.1">
    <property type="nucleotide sequence ID" value="NZ_JGDJ01000288.1"/>
</dbReference>
<evidence type="ECO:0000313" key="1">
    <source>
        <dbReference type="EMBL" id="EXZ26328.1"/>
    </source>
</evidence>
<sequence length="218" mass="25570">MEQLNNERELTREERLEIEEKAIQALVNMGVKFNVPLKINPVKPPRFIRWWNKHFPNHVKMWRDKRIPKGWDVSETEVPNAALQTMERVYMRHFHLKPLYLGTMDCLRRLYLNIEYDEEKIQAEPIQESKRLFKYIPLMAEIAAVAVLNNPVVADPSKDKEVKALKAFFMEHLTSTRLEKLADVISQMMNPGGFTSSIRSIREIGTTNPKKLKANRVE</sequence>
<reference evidence="1 2" key="1">
    <citation type="submission" date="2014-02" db="EMBL/GenBank/DDBJ databases">
        <authorList>
            <person name="Sears C."/>
            <person name="Carroll K."/>
            <person name="Sack B.R."/>
            <person name="Qadri F."/>
            <person name="Myers L.L."/>
            <person name="Chung G.-T."/>
            <person name="Escheverria P."/>
            <person name="Fraser C.M."/>
            <person name="Sadzewicz L."/>
            <person name="Shefchek K.A."/>
            <person name="Tallon L."/>
            <person name="Das S.P."/>
            <person name="Daugherty S."/>
            <person name="Mongodin E.F."/>
        </authorList>
    </citation>
    <scope>NUCLEOTIDE SEQUENCE [LARGE SCALE GENOMIC DNA]</scope>
    <source>
        <strain evidence="1 2">S36L11</strain>
    </source>
</reference>